<comment type="caution">
    <text evidence="13">The sequence shown here is derived from an EMBL/GenBank/DDBJ whole genome shotgun (WGS) entry which is preliminary data.</text>
</comment>
<dbReference type="PANTHER" id="PTHR28202:SF1">
    <property type="entry name" value="ASSEMBLY FACTOR CBP4"/>
    <property type="match status" value="1"/>
</dbReference>
<evidence type="ECO:0000256" key="7">
    <source>
        <dbReference type="ARBA" id="ARBA00023136"/>
    </source>
</evidence>
<evidence type="ECO:0000256" key="3">
    <source>
        <dbReference type="ARBA" id="ARBA00022692"/>
    </source>
</evidence>
<reference evidence="13 14" key="1">
    <citation type="submission" date="2020-01" db="EMBL/GenBank/DDBJ databases">
        <authorList>
            <consortium name="DOE Joint Genome Institute"/>
            <person name="Haridas S."/>
            <person name="Albert R."/>
            <person name="Binder M."/>
            <person name="Bloem J."/>
            <person name="Labutti K."/>
            <person name="Salamov A."/>
            <person name="Andreopoulos B."/>
            <person name="Baker S.E."/>
            <person name="Barry K."/>
            <person name="Bills G."/>
            <person name="Bluhm B.H."/>
            <person name="Cannon C."/>
            <person name="Castanera R."/>
            <person name="Culley D.E."/>
            <person name="Daum C."/>
            <person name="Ezra D."/>
            <person name="Gonzalez J.B."/>
            <person name="Henrissat B."/>
            <person name="Kuo A."/>
            <person name="Liang C."/>
            <person name="Lipzen A."/>
            <person name="Lutzoni F."/>
            <person name="Magnuson J."/>
            <person name="Mondo S."/>
            <person name="Nolan M."/>
            <person name="Ohm R."/>
            <person name="Pangilinan J."/>
            <person name="Park H.-J.H."/>
            <person name="Ramirez L."/>
            <person name="Alfaro M."/>
            <person name="Sun H."/>
            <person name="Tritt A."/>
            <person name="Yoshinaga Y."/>
            <person name="Zwiers L.-H.L."/>
            <person name="Turgeon B.G."/>
            <person name="Goodwin S.B."/>
            <person name="Spatafora J.W."/>
            <person name="Crous P.W."/>
            <person name="Grigoriev I.V."/>
        </authorList>
    </citation>
    <scope>NUCLEOTIDE SEQUENCE [LARGE SCALE GENOMIC DNA]</scope>
    <source>
        <strain evidence="13 14">CBS 611.86</strain>
    </source>
</reference>
<keyword evidence="7 11" id="KW-0472">Membrane</keyword>
<comment type="function">
    <text evidence="9 11">Essential for the assembly of ubiquinol-cytochrome c reductase. It has a direct effect on the correct occurrence of the Rieske protein, core 4, core 5 and apocytochrome b.</text>
</comment>
<evidence type="ECO:0000256" key="5">
    <source>
        <dbReference type="ARBA" id="ARBA00022989"/>
    </source>
</evidence>
<dbReference type="Proteomes" id="UP000481861">
    <property type="component" value="Unassembled WGS sequence"/>
</dbReference>
<dbReference type="GO" id="GO:0005743">
    <property type="term" value="C:mitochondrial inner membrane"/>
    <property type="evidence" value="ECO:0007669"/>
    <property type="project" value="UniProtKB-SubCell"/>
</dbReference>
<evidence type="ECO:0000256" key="4">
    <source>
        <dbReference type="ARBA" id="ARBA00022792"/>
    </source>
</evidence>
<dbReference type="InterPro" id="IPR012420">
    <property type="entry name" value="Cbp4"/>
</dbReference>
<sequence>MPSARTWIKAVSSGAVLCIGGPALIIWVTPTEEEIFKRYNPDLQKRALATRESRQQEFDVFVRQLREDSKSDKPIWTVQKEAELKRAEVAAQARRDERDAVAAEAARRQAEVRSSAN</sequence>
<dbReference type="Pfam" id="PF07960">
    <property type="entry name" value="CBP4"/>
    <property type="match status" value="1"/>
</dbReference>
<evidence type="ECO:0000256" key="9">
    <source>
        <dbReference type="ARBA" id="ARBA00025413"/>
    </source>
</evidence>
<organism evidence="13 14">
    <name type="scientific">Massariosphaeria phaeospora</name>
    <dbReference type="NCBI Taxonomy" id="100035"/>
    <lineage>
        <taxon>Eukaryota</taxon>
        <taxon>Fungi</taxon>
        <taxon>Dikarya</taxon>
        <taxon>Ascomycota</taxon>
        <taxon>Pezizomycotina</taxon>
        <taxon>Dothideomycetes</taxon>
        <taxon>Pleosporomycetidae</taxon>
        <taxon>Pleosporales</taxon>
        <taxon>Pleosporales incertae sedis</taxon>
        <taxon>Massariosphaeria</taxon>
    </lineage>
</organism>
<evidence type="ECO:0000256" key="10">
    <source>
        <dbReference type="ARBA" id="ARBA00031521"/>
    </source>
</evidence>
<evidence type="ECO:0000256" key="8">
    <source>
        <dbReference type="ARBA" id="ARBA00023186"/>
    </source>
</evidence>
<dbReference type="AlphaFoldDB" id="A0A7C8I9Z4"/>
<keyword evidence="8 11" id="KW-0143">Chaperone</keyword>
<evidence type="ECO:0000313" key="13">
    <source>
        <dbReference type="EMBL" id="KAF2872986.1"/>
    </source>
</evidence>
<proteinExistence type="inferred from homology"/>
<keyword evidence="6 11" id="KW-0496">Mitochondrion</keyword>
<keyword evidence="3 11" id="KW-0812">Transmembrane</keyword>
<feature type="compositionally biased region" description="Basic and acidic residues" evidence="12">
    <location>
        <begin position="95"/>
        <end position="111"/>
    </location>
</feature>
<dbReference type="OrthoDB" id="5576752at2759"/>
<dbReference type="GO" id="GO:0034551">
    <property type="term" value="P:mitochondrial respiratory chain complex III assembly"/>
    <property type="evidence" value="ECO:0007669"/>
    <property type="project" value="TreeGrafter"/>
</dbReference>
<keyword evidence="5 11" id="KW-1133">Transmembrane helix</keyword>
<gene>
    <name evidence="13" type="ORF">BDV95DRAFT_568501</name>
</gene>
<accession>A0A7C8I9Z4</accession>
<dbReference type="PANTHER" id="PTHR28202">
    <property type="entry name" value="ASSEMBLY FACTOR CBP4"/>
    <property type="match status" value="1"/>
</dbReference>
<name>A0A7C8I9Z4_9PLEO</name>
<protein>
    <recommendedName>
        <fullName evidence="10 11">Cytochrome b mRNA-processing protein 4</fullName>
    </recommendedName>
</protein>
<dbReference type="EMBL" id="JAADJZ010000008">
    <property type="protein sequence ID" value="KAF2872986.1"/>
    <property type="molecule type" value="Genomic_DNA"/>
</dbReference>
<evidence type="ECO:0000256" key="2">
    <source>
        <dbReference type="ARBA" id="ARBA00006780"/>
    </source>
</evidence>
<comment type="similarity">
    <text evidence="2 11">Belongs to the CBP4 family.</text>
</comment>
<evidence type="ECO:0000256" key="6">
    <source>
        <dbReference type="ARBA" id="ARBA00023128"/>
    </source>
</evidence>
<keyword evidence="4 11" id="KW-0999">Mitochondrion inner membrane</keyword>
<feature type="region of interest" description="Disordered" evidence="12">
    <location>
        <begin position="95"/>
        <end position="117"/>
    </location>
</feature>
<evidence type="ECO:0000313" key="14">
    <source>
        <dbReference type="Proteomes" id="UP000481861"/>
    </source>
</evidence>
<feature type="transmembrane region" description="Helical" evidence="11">
    <location>
        <begin position="6"/>
        <end position="28"/>
    </location>
</feature>
<keyword evidence="14" id="KW-1185">Reference proteome</keyword>
<comment type="subcellular location">
    <subcellularLocation>
        <location evidence="1 11">Mitochondrion inner membrane</location>
        <topology evidence="1 11">Single-pass membrane protein</topology>
    </subcellularLocation>
</comment>
<evidence type="ECO:0000256" key="1">
    <source>
        <dbReference type="ARBA" id="ARBA00004434"/>
    </source>
</evidence>
<evidence type="ECO:0000256" key="12">
    <source>
        <dbReference type="SAM" id="MobiDB-lite"/>
    </source>
</evidence>
<evidence type="ECO:0000256" key="11">
    <source>
        <dbReference type="RuleBase" id="RU368005"/>
    </source>
</evidence>